<reference evidence="11" key="1">
    <citation type="submission" date="2023-03" db="EMBL/GenBank/DDBJ databases">
        <title>Lomoglobus Profundus gen. nov., sp. nov., a novel member of the phylum Verrucomicrobia, isolated from deep-marine sediment of South China Sea.</title>
        <authorList>
            <person name="Ahmad T."/>
            <person name="Ishaq S.E."/>
            <person name="Wang F."/>
        </authorList>
    </citation>
    <scope>NUCLEOTIDE SEQUENCE</scope>
    <source>
        <strain evidence="11">LMO-M01</strain>
    </source>
</reference>
<dbReference type="AlphaFoldDB" id="A0AAF0CMD3"/>
<name>A0AAF0CMD3_9BACT</name>
<evidence type="ECO:0000256" key="4">
    <source>
        <dbReference type="ARBA" id="ARBA00022692"/>
    </source>
</evidence>
<gene>
    <name evidence="11" type="ORF">PXH66_16545</name>
</gene>
<evidence type="ECO:0000256" key="9">
    <source>
        <dbReference type="SAM" id="MobiDB-lite"/>
    </source>
</evidence>
<dbReference type="Gene3D" id="1.10.10.1320">
    <property type="entry name" value="Anti-sigma factor, zinc-finger domain"/>
    <property type="match status" value="1"/>
</dbReference>
<evidence type="ECO:0000256" key="6">
    <source>
        <dbReference type="ARBA" id="ARBA00023136"/>
    </source>
</evidence>
<dbReference type="EMBL" id="CP119075">
    <property type="protein sequence ID" value="WED63948.1"/>
    <property type="molecule type" value="Genomic_DNA"/>
</dbReference>
<keyword evidence="6" id="KW-0472">Membrane</keyword>
<dbReference type="InterPro" id="IPR018764">
    <property type="entry name" value="RskA_C"/>
</dbReference>
<dbReference type="PANTHER" id="PTHR37461:SF1">
    <property type="entry name" value="ANTI-SIGMA-K FACTOR RSKA"/>
    <property type="match status" value="1"/>
</dbReference>
<keyword evidence="3" id="KW-1003">Cell membrane</keyword>
<dbReference type="InterPro" id="IPR051474">
    <property type="entry name" value="Anti-sigma-K/W_factor"/>
</dbReference>
<sequence>MTDRDQELIADYVLGELLPGDNAAFEARMQQDAKLARAVSEMEEIIALGVLSDTPAVSPSRKLRSRVLASIEPRPTATEATSRAEQPDEAPDESAPIPFPAVAAWGWGVAAALAVGATVLTFNLKERGDTIVNLETELASARDSLESVSEDLARSFLDRDALSSRVAELESRQRLDTLRIAAMTSQLEEAASYGFAVFDPETDDGVIEVINMPTIDGDTQDFQLWVVDPQYPNPVDGGIIQVDESGRTRVRFHAKQPVSEVAAFAISLERKGGVPVAEGPMVLVGAL</sequence>
<keyword evidence="12" id="KW-1185">Reference proteome</keyword>
<dbReference type="Proteomes" id="UP001218638">
    <property type="component" value="Chromosome"/>
</dbReference>
<evidence type="ECO:0000256" key="8">
    <source>
        <dbReference type="ARBA" id="ARBA00030803"/>
    </source>
</evidence>
<evidence type="ECO:0000313" key="12">
    <source>
        <dbReference type="Proteomes" id="UP001218638"/>
    </source>
</evidence>
<evidence type="ECO:0000313" key="11">
    <source>
        <dbReference type="EMBL" id="WED63948.1"/>
    </source>
</evidence>
<evidence type="ECO:0000256" key="7">
    <source>
        <dbReference type="ARBA" id="ARBA00029829"/>
    </source>
</evidence>
<dbReference type="GO" id="GO:0016989">
    <property type="term" value="F:sigma factor antagonist activity"/>
    <property type="evidence" value="ECO:0007669"/>
    <property type="project" value="TreeGrafter"/>
</dbReference>
<dbReference type="InterPro" id="IPR041916">
    <property type="entry name" value="Anti_sigma_zinc_sf"/>
</dbReference>
<evidence type="ECO:0000256" key="3">
    <source>
        <dbReference type="ARBA" id="ARBA00022475"/>
    </source>
</evidence>
<feature type="region of interest" description="Disordered" evidence="9">
    <location>
        <begin position="68"/>
        <end position="96"/>
    </location>
</feature>
<evidence type="ECO:0000256" key="2">
    <source>
        <dbReference type="ARBA" id="ARBA00004236"/>
    </source>
</evidence>
<evidence type="ECO:0000256" key="5">
    <source>
        <dbReference type="ARBA" id="ARBA00022989"/>
    </source>
</evidence>
<evidence type="ECO:0000256" key="1">
    <source>
        <dbReference type="ARBA" id="ARBA00004167"/>
    </source>
</evidence>
<keyword evidence="5" id="KW-1133">Transmembrane helix</keyword>
<dbReference type="Pfam" id="PF10099">
    <property type="entry name" value="RskA_C"/>
    <property type="match status" value="1"/>
</dbReference>
<evidence type="ECO:0000259" key="10">
    <source>
        <dbReference type="Pfam" id="PF10099"/>
    </source>
</evidence>
<protein>
    <recommendedName>
        <fullName evidence="8">Regulator of SigK</fullName>
    </recommendedName>
    <alternativeName>
        <fullName evidence="7">Sigma-K anti-sigma factor RskA</fullName>
    </alternativeName>
</protein>
<dbReference type="PANTHER" id="PTHR37461">
    <property type="entry name" value="ANTI-SIGMA-K FACTOR RSKA"/>
    <property type="match status" value="1"/>
</dbReference>
<organism evidence="11 12">
    <name type="scientific">Synoicihabitans lomoniglobus</name>
    <dbReference type="NCBI Taxonomy" id="2909285"/>
    <lineage>
        <taxon>Bacteria</taxon>
        <taxon>Pseudomonadati</taxon>
        <taxon>Verrucomicrobiota</taxon>
        <taxon>Opitutia</taxon>
        <taxon>Opitutales</taxon>
        <taxon>Opitutaceae</taxon>
        <taxon>Synoicihabitans</taxon>
    </lineage>
</organism>
<comment type="subcellular location">
    <subcellularLocation>
        <location evidence="2">Cell membrane</location>
    </subcellularLocation>
    <subcellularLocation>
        <location evidence="1">Membrane</location>
        <topology evidence="1">Single-pass membrane protein</topology>
    </subcellularLocation>
</comment>
<feature type="domain" description="Anti-sigma K factor RskA C-terminal" evidence="10">
    <location>
        <begin position="108"/>
        <end position="280"/>
    </location>
</feature>
<dbReference type="GO" id="GO:0005886">
    <property type="term" value="C:plasma membrane"/>
    <property type="evidence" value="ECO:0007669"/>
    <property type="project" value="UniProtKB-SubCell"/>
</dbReference>
<dbReference type="GO" id="GO:0006417">
    <property type="term" value="P:regulation of translation"/>
    <property type="evidence" value="ECO:0007669"/>
    <property type="project" value="TreeGrafter"/>
</dbReference>
<keyword evidence="4" id="KW-0812">Transmembrane</keyword>
<dbReference type="KEGG" id="slom:PXH66_16545"/>
<accession>A0AAF0CMD3</accession>
<dbReference type="RefSeq" id="WP_330930652.1">
    <property type="nucleotide sequence ID" value="NZ_CP119075.1"/>
</dbReference>
<proteinExistence type="predicted"/>